<reference evidence="2 3" key="1">
    <citation type="submission" date="2019-04" db="EMBL/GenBank/DDBJ databases">
        <title>Friends and foes A comparative genomics studyof 23 Aspergillus species from section Flavi.</title>
        <authorList>
            <consortium name="DOE Joint Genome Institute"/>
            <person name="Kjaerbolling I."/>
            <person name="Vesth T."/>
            <person name="Frisvad J.C."/>
            <person name="Nybo J.L."/>
            <person name="Theobald S."/>
            <person name="Kildgaard S."/>
            <person name="Isbrandt T."/>
            <person name="Kuo A."/>
            <person name="Sato A."/>
            <person name="Lyhne E.K."/>
            <person name="Kogle M.E."/>
            <person name="Wiebenga A."/>
            <person name="Kun R.S."/>
            <person name="Lubbers R.J."/>
            <person name="Makela M.R."/>
            <person name="Barry K."/>
            <person name="Chovatia M."/>
            <person name="Clum A."/>
            <person name="Daum C."/>
            <person name="Haridas S."/>
            <person name="He G."/>
            <person name="LaButti K."/>
            <person name="Lipzen A."/>
            <person name="Mondo S."/>
            <person name="Riley R."/>
            <person name="Salamov A."/>
            <person name="Simmons B.A."/>
            <person name="Magnuson J.K."/>
            <person name="Henrissat B."/>
            <person name="Mortensen U.H."/>
            <person name="Larsen T.O."/>
            <person name="Devries R.P."/>
            <person name="Grigoriev I.V."/>
            <person name="Machida M."/>
            <person name="Baker S.E."/>
            <person name="Andersen M.R."/>
        </authorList>
    </citation>
    <scope>NUCLEOTIDE SEQUENCE [LARGE SCALE GENOMIC DNA]</scope>
    <source>
        <strain evidence="2 3">IBT 29228</strain>
    </source>
</reference>
<dbReference type="OrthoDB" id="2153847at2759"/>
<name>A0A5N7BLC1_9EURO</name>
<feature type="signal peptide" evidence="1">
    <location>
        <begin position="1"/>
        <end position="20"/>
    </location>
</feature>
<evidence type="ECO:0000256" key="1">
    <source>
        <dbReference type="SAM" id="SignalP"/>
    </source>
</evidence>
<sequence>MATSLLTIISTLLLIFGARAFTLDPVGLVYAPASVDKRQAFTGTLGGSAPEVTNTGDSQRPYGVDGDTFTDYKSAASRSCNNQFDSCQKIANTDQSSSFSLQDCQDQLNTCMSTVSSTSVALQGATIASAPVASSSTTDATTAVTAQFAQTTIPYDSEFDLVCDL</sequence>
<dbReference type="AlphaFoldDB" id="A0A5N7BLC1"/>
<dbReference type="Proteomes" id="UP000326198">
    <property type="component" value="Unassembled WGS sequence"/>
</dbReference>
<keyword evidence="3" id="KW-1185">Reference proteome</keyword>
<evidence type="ECO:0000313" key="3">
    <source>
        <dbReference type="Proteomes" id="UP000326198"/>
    </source>
</evidence>
<protein>
    <submittedName>
        <fullName evidence="2">Uncharacterized protein</fullName>
    </submittedName>
</protein>
<accession>A0A5N7BLC1</accession>
<feature type="chain" id="PRO_5024988858" evidence="1">
    <location>
        <begin position="21"/>
        <end position="165"/>
    </location>
</feature>
<keyword evidence="1" id="KW-0732">Signal</keyword>
<evidence type="ECO:0000313" key="2">
    <source>
        <dbReference type="EMBL" id="KAE8382586.1"/>
    </source>
</evidence>
<organism evidence="2 3">
    <name type="scientific">Aspergillus bertholletiae</name>
    <dbReference type="NCBI Taxonomy" id="1226010"/>
    <lineage>
        <taxon>Eukaryota</taxon>
        <taxon>Fungi</taxon>
        <taxon>Dikarya</taxon>
        <taxon>Ascomycota</taxon>
        <taxon>Pezizomycotina</taxon>
        <taxon>Eurotiomycetes</taxon>
        <taxon>Eurotiomycetidae</taxon>
        <taxon>Eurotiales</taxon>
        <taxon>Aspergillaceae</taxon>
        <taxon>Aspergillus</taxon>
        <taxon>Aspergillus subgen. Circumdati</taxon>
    </lineage>
</organism>
<dbReference type="EMBL" id="ML736161">
    <property type="protein sequence ID" value="KAE8382586.1"/>
    <property type="molecule type" value="Genomic_DNA"/>
</dbReference>
<proteinExistence type="predicted"/>
<gene>
    <name evidence="2" type="ORF">BDV26DRAFT_288385</name>
</gene>